<dbReference type="OrthoDB" id="10051290at2759"/>
<dbReference type="Pfam" id="PF00221">
    <property type="entry name" value="Lyase_aromatic"/>
    <property type="match status" value="1"/>
</dbReference>
<protein>
    <recommendedName>
        <fullName evidence="4">Histidine ammonia-lyase</fullName>
    </recommendedName>
</protein>
<dbReference type="Proteomes" id="UP000663832">
    <property type="component" value="Unassembled WGS sequence"/>
</dbReference>
<dbReference type="SUPFAM" id="SSF48557">
    <property type="entry name" value="L-aspartase-like"/>
    <property type="match status" value="1"/>
</dbReference>
<reference evidence="2" key="1">
    <citation type="submission" date="2021-02" db="EMBL/GenBank/DDBJ databases">
        <authorList>
            <person name="Nowell W R."/>
        </authorList>
    </citation>
    <scope>NUCLEOTIDE SEQUENCE</scope>
</reference>
<accession>A0A816FNN0</accession>
<evidence type="ECO:0008006" key="4">
    <source>
        <dbReference type="Google" id="ProtNLM"/>
    </source>
</evidence>
<dbReference type="GO" id="GO:0003824">
    <property type="term" value="F:catalytic activity"/>
    <property type="evidence" value="ECO:0007669"/>
    <property type="project" value="InterPro"/>
</dbReference>
<dbReference type="EMBL" id="CAJNOM010005443">
    <property type="protein sequence ID" value="CAF1663848.1"/>
    <property type="molecule type" value="Genomic_DNA"/>
</dbReference>
<evidence type="ECO:0000313" key="2">
    <source>
        <dbReference type="EMBL" id="CAF1663854.1"/>
    </source>
</evidence>
<dbReference type="AlphaFoldDB" id="A0A816FNN0"/>
<gene>
    <name evidence="1" type="ORF">QVE165_LOCUS63789</name>
    <name evidence="2" type="ORF">QVE165_LOCUS63790</name>
</gene>
<comment type="caution">
    <text evidence="2">The sequence shown here is derived from an EMBL/GenBank/DDBJ whole genome shotgun (WGS) entry which is preliminary data.</text>
</comment>
<organism evidence="2 3">
    <name type="scientific">Adineta steineri</name>
    <dbReference type="NCBI Taxonomy" id="433720"/>
    <lineage>
        <taxon>Eukaryota</taxon>
        <taxon>Metazoa</taxon>
        <taxon>Spiralia</taxon>
        <taxon>Gnathifera</taxon>
        <taxon>Rotifera</taxon>
        <taxon>Eurotatoria</taxon>
        <taxon>Bdelloidea</taxon>
        <taxon>Adinetida</taxon>
        <taxon>Adinetidae</taxon>
        <taxon>Adineta</taxon>
    </lineage>
</organism>
<dbReference type="Gene3D" id="1.20.200.10">
    <property type="entry name" value="Fumarase/aspartase (Central domain)"/>
    <property type="match status" value="1"/>
</dbReference>
<evidence type="ECO:0000313" key="1">
    <source>
        <dbReference type="EMBL" id="CAF1663848.1"/>
    </source>
</evidence>
<keyword evidence="3" id="KW-1185">Reference proteome</keyword>
<sequence>MIPQYTAAALVSENKGLCHPSSVDTIATSAGQEDHVSMGAWSARKALMVIDNVEKILAIELLMACQAIDLLRPHTTTPPLEAVHKLVRQTIDKWDEDRFMAPTINAAIHIIRSGEVSTDW</sequence>
<dbReference type="InterPro" id="IPR008948">
    <property type="entry name" value="L-Aspartase-like"/>
</dbReference>
<name>A0A816FNN0_9BILA</name>
<evidence type="ECO:0000313" key="3">
    <source>
        <dbReference type="Proteomes" id="UP000663832"/>
    </source>
</evidence>
<dbReference type="EMBL" id="CAJNOM010005444">
    <property type="protein sequence ID" value="CAF1663854.1"/>
    <property type="molecule type" value="Genomic_DNA"/>
</dbReference>
<proteinExistence type="predicted"/>
<dbReference type="PANTHER" id="PTHR10362">
    <property type="entry name" value="HISTIDINE AMMONIA-LYASE"/>
    <property type="match status" value="1"/>
</dbReference>
<dbReference type="InterPro" id="IPR001106">
    <property type="entry name" value="Aromatic_Lyase"/>
</dbReference>